<dbReference type="EMBL" id="JBBWWR010000016">
    <property type="protein sequence ID" value="KAK8947782.1"/>
    <property type="molecule type" value="Genomic_DNA"/>
</dbReference>
<organism evidence="1 2">
    <name type="scientific">Platanthera guangdongensis</name>
    <dbReference type="NCBI Taxonomy" id="2320717"/>
    <lineage>
        <taxon>Eukaryota</taxon>
        <taxon>Viridiplantae</taxon>
        <taxon>Streptophyta</taxon>
        <taxon>Embryophyta</taxon>
        <taxon>Tracheophyta</taxon>
        <taxon>Spermatophyta</taxon>
        <taxon>Magnoliopsida</taxon>
        <taxon>Liliopsida</taxon>
        <taxon>Asparagales</taxon>
        <taxon>Orchidaceae</taxon>
        <taxon>Orchidoideae</taxon>
        <taxon>Orchideae</taxon>
        <taxon>Orchidinae</taxon>
        <taxon>Platanthera</taxon>
    </lineage>
</organism>
<accession>A0ABR2LRD4</accession>
<sequence length="100" mass="11278">MEMRKEFGYAFFFFFFAVCMTRARSDLVISKLDRRIDLTSHVVRVLSTLKVSTVVTDPFCTLSALWCFADYACTNSAGLKCGYGSVLHTLLSLPYQMGPL</sequence>
<name>A0ABR2LRD4_9ASPA</name>
<dbReference type="Proteomes" id="UP001412067">
    <property type="component" value="Unassembled WGS sequence"/>
</dbReference>
<evidence type="ECO:0000313" key="1">
    <source>
        <dbReference type="EMBL" id="KAK8947782.1"/>
    </source>
</evidence>
<proteinExistence type="predicted"/>
<evidence type="ECO:0000313" key="2">
    <source>
        <dbReference type="Proteomes" id="UP001412067"/>
    </source>
</evidence>
<protein>
    <submittedName>
        <fullName evidence="1">Dolichyl-diphosphooligosaccharide--protein glycosyltransferase subunit 1A</fullName>
    </submittedName>
</protein>
<reference evidence="1 2" key="1">
    <citation type="journal article" date="2022" name="Nat. Plants">
        <title>Genomes of leafy and leafless Platanthera orchids illuminate the evolution of mycoheterotrophy.</title>
        <authorList>
            <person name="Li M.H."/>
            <person name="Liu K.W."/>
            <person name="Li Z."/>
            <person name="Lu H.C."/>
            <person name="Ye Q.L."/>
            <person name="Zhang D."/>
            <person name="Wang J.Y."/>
            <person name="Li Y.F."/>
            <person name="Zhong Z.M."/>
            <person name="Liu X."/>
            <person name="Yu X."/>
            <person name="Liu D.K."/>
            <person name="Tu X.D."/>
            <person name="Liu B."/>
            <person name="Hao Y."/>
            <person name="Liao X.Y."/>
            <person name="Jiang Y.T."/>
            <person name="Sun W.H."/>
            <person name="Chen J."/>
            <person name="Chen Y.Q."/>
            <person name="Ai Y."/>
            <person name="Zhai J.W."/>
            <person name="Wu S.S."/>
            <person name="Zhou Z."/>
            <person name="Hsiao Y.Y."/>
            <person name="Wu W.L."/>
            <person name="Chen Y.Y."/>
            <person name="Lin Y.F."/>
            <person name="Hsu J.L."/>
            <person name="Li C.Y."/>
            <person name="Wang Z.W."/>
            <person name="Zhao X."/>
            <person name="Zhong W.Y."/>
            <person name="Ma X.K."/>
            <person name="Ma L."/>
            <person name="Huang J."/>
            <person name="Chen G.Z."/>
            <person name="Huang M.Z."/>
            <person name="Huang L."/>
            <person name="Peng D.H."/>
            <person name="Luo Y.B."/>
            <person name="Zou S.Q."/>
            <person name="Chen S.P."/>
            <person name="Lan S."/>
            <person name="Tsai W.C."/>
            <person name="Van de Peer Y."/>
            <person name="Liu Z.J."/>
        </authorList>
    </citation>
    <scope>NUCLEOTIDE SEQUENCE [LARGE SCALE GENOMIC DNA]</scope>
    <source>
        <strain evidence="1">Lor288</strain>
    </source>
</reference>
<gene>
    <name evidence="1" type="primary">OST1A</name>
    <name evidence="1" type="ORF">KSP40_PGU019144</name>
</gene>
<comment type="caution">
    <text evidence="1">The sequence shown here is derived from an EMBL/GenBank/DDBJ whole genome shotgun (WGS) entry which is preliminary data.</text>
</comment>
<keyword evidence="2" id="KW-1185">Reference proteome</keyword>